<evidence type="ECO:0000313" key="1">
    <source>
        <dbReference type="EMBL" id="KAG2487403.1"/>
    </source>
</evidence>
<proteinExistence type="predicted"/>
<evidence type="ECO:0000313" key="2">
    <source>
        <dbReference type="Proteomes" id="UP000612055"/>
    </source>
</evidence>
<dbReference type="AlphaFoldDB" id="A0A835XR24"/>
<accession>A0A835XR24</accession>
<organism evidence="1 2">
    <name type="scientific">Edaphochlamys debaryana</name>
    <dbReference type="NCBI Taxonomy" id="47281"/>
    <lineage>
        <taxon>Eukaryota</taxon>
        <taxon>Viridiplantae</taxon>
        <taxon>Chlorophyta</taxon>
        <taxon>core chlorophytes</taxon>
        <taxon>Chlorophyceae</taxon>
        <taxon>CS clade</taxon>
        <taxon>Chlamydomonadales</taxon>
        <taxon>Chlamydomonadales incertae sedis</taxon>
        <taxon>Edaphochlamys</taxon>
    </lineage>
</organism>
<comment type="caution">
    <text evidence="1">The sequence shown here is derived from an EMBL/GenBank/DDBJ whole genome shotgun (WGS) entry which is preliminary data.</text>
</comment>
<keyword evidence="2" id="KW-1185">Reference proteome</keyword>
<sequence>MFAPSQNTVVPYPVAAPAQTVGAYPQPAMAAGGPVYQQMQQMQAPAPGYGYQQMPQMAPMPQYAAPMQQVPMNTPMAVMQAQMVPMAAQPKAPEPEATAWEGAINVCMGPCCCDNKYTVTNHKIEMVETTGCCATQTDVYPMNTLRDVKVTTDCCTATVTFVANGQPRSIEGCGAPAKDSIQALFQRALDAGPGEHCD</sequence>
<dbReference type="EMBL" id="JAEHOE010000097">
    <property type="protein sequence ID" value="KAG2487403.1"/>
    <property type="molecule type" value="Genomic_DNA"/>
</dbReference>
<protein>
    <submittedName>
        <fullName evidence="1">Uncharacterized protein</fullName>
    </submittedName>
</protein>
<name>A0A835XR24_9CHLO</name>
<reference evidence="1" key="1">
    <citation type="journal article" date="2020" name="bioRxiv">
        <title>Comparative genomics of Chlamydomonas.</title>
        <authorList>
            <person name="Craig R.J."/>
            <person name="Hasan A.R."/>
            <person name="Ness R.W."/>
            <person name="Keightley P.D."/>
        </authorList>
    </citation>
    <scope>NUCLEOTIDE SEQUENCE</scope>
    <source>
        <strain evidence="1">CCAP 11/70</strain>
    </source>
</reference>
<dbReference type="Proteomes" id="UP000612055">
    <property type="component" value="Unassembled WGS sequence"/>
</dbReference>
<gene>
    <name evidence="1" type="ORF">HYH03_013972</name>
</gene>